<keyword evidence="1" id="KW-0694">RNA-binding</keyword>
<dbReference type="PROSITE" id="PS50102">
    <property type="entry name" value="RRM"/>
    <property type="match status" value="1"/>
</dbReference>
<dbReference type="Proteomes" id="UP000827284">
    <property type="component" value="Unassembled WGS sequence"/>
</dbReference>
<keyword evidence="5" id="KW-1185">Reference proteome</keyword>
<organism evidence="4 5">
    <name type="scientific">Entomortierella parvispora</name>
    <dbReference type="NCBI Taxonomy" id="205924"/>
    <lineage>
        <taxon>Eukaryota</taxon>
        <taxon>Fungi</taxon>
        <taxon>Fungi incertae sedis</taxon>
        <taxon>Mucoromycota</taxon>
        <taxon>Mortierellomycotina</taxon>
        <taxon>Mortierellomycetes</taxon>
        <taxon>Mortierellales</taxon>
        <taxon>Mortierellaceae</taxon>
        <taxon>Entomortierella</taxon>
    </lineage>
</organism>
<dbReference type="Gene3D" id="3.30.70.330">
    <property type="match status" value="1"/>
</dbReference>
<evidence type="ECO:0000259" key="3">
    <source>
        <dbReference type="PROSITE" id="PS50102"/>
    </source>
</evidence>
<feature type="region of interest" description="Disordered" evidence="2">
    <location>
        <begin position="82"/>
        <end position="233"/>
    </location>
</feature>
<reference evidence="4" key="2">
    <citation type="journal article" date="2022" name="Microbiol. Resour. Announc.">
        <title>Whole-Genome Sequence of Entomortierella parvispora E1425, a Mucoromycotan Fungus Associated with Burkholderiaceae-Related Endosymbiotic Bacteria.</title>
        <authorList>
            <person name="Herlambang A."/>
            <person name="Guo Y."/>
            <person name="Takashima Y."/>
            <person name="Narisawa K."/>
            <person name="Ohta H."/>
            <person name="Nishizawa T."/>
        </authorList>
    </citation>
    <scope>NUCLEOTIDE SEQUENCE</scope>
    <source>
        <strain evidence="4">E1425</strain>
    </source>
</reference>
<evidence type="ECO:0000256" key="1">
    <source>
        <dbReference type="PROSITE-ProRule" id="PRU00176"/>
    </source>
</evidence>
<dbReference type="SMART" id="SM00360">
    <property type="entry name" value="RRM"/>
    <property type="match status" value="1"/>
</dbReference>
<dbReference type="EMBL" id="BQFW01000007">
    <property type="protein sequence ID" value="GJJ73059.1"/>
    <property type="molecule type" value="Genomic_DNA"/>
</dbReference>
<proteinExistence type="predicted"/>
<evidence type="ECO:0000313" key="4">
    <source>
        <dbReference type="EMBL" id="GJJ73059.1"/>
    </source>
</evidence>
<feature type="compositionally biased region" description="Basic and acidic residues" evidence="2">
    <location>
        <begin position="200"/>
        <end position="215"/>
    </location>
</feature>
<sequence length="233" mass="26912">MSTKQKTLYVSGFSQRSRAKDLAYEFERYGPLVRCDVPALRNNSSRPYAFVEYEDDRDARDAYNEMKDVRFEGYRLSVQFAKNTPSASWRYERGGGDDRRGDDRRGNDRREDGRRGNGSSRSPPRRGRSPPRRRRSPSPRRRSISPHESRARSPPPAESRRRNSGSRSPIRDRSVERRERESPTPPRDHKRPSRSPSPSARDESADIIAHMDTDSRTSSPRNDPLSPRRSVTP</sequence>
<dbReference type="OrthoDB" id="5970at2759"/>
<evidence type="ECO:0000256" key="2">
    <source>
        <dbReference type="SAM" id="MobiDB-lite"/>
    </source>
</evidence>
<dbReference type="InterPro" id="IPR050907">
    <property type="entry name" value="SRSF"/>
</dbReference>
<feature type="compositionally biased region" description="Basic residues" evidence="2">
    <location>
        <begin position="123"/>
        <end position="144"/>
    </location>
</feature>
<dbReference type="Pfam" id="PF00076">
    <property type="entry name" value="RRM_1"/>
    <property type="match status" value="1"/>
</dbReference>
<feature type="compositionally biased region" description="Basic and acidic residues" evidence="2">
    <location>
        <begin position="169"/>
        <end position="182"/>
    </location>
</feature>
<dbReference type="InterPro" id="IPR000504">
    <property type="entry name" value="RRM_dom"/>
</dbReference>
<protein>
    <recommendedName>
        <fullName evidence="3">RRM domain-containing protein</fullName>
    </recommendedName>
</protein>
<dbReference type="GO" id="GO:0003723">
    <property type="term" value="F:RNA binding"/>
    <property type="evidence" value="ECO:0007669"/>
    <property type="project" value="UniProtKB-UniRule"/>
</dbReference>
<dbReference type="SUPFAM" id="SSF54928">
    <property type="entry name" value="RNA-binding domain, RBD"/>
    <property type="match status" value="1"/>
</dbReference>
<feature type="compositionally biased region" description="Basic and acidic residues" evidence="2">
    <location>
        <begin position="90"/>
        <end position="115"/>
    </location>
</feature>
<dbReference type="AlphaFoldDB" id="A0A9P3LWH4"/>
<accession>A0A9P3LWH4</accession>
<dbReference type="InterPro" id="IPR012677">
    <property type="entry name" value="Nucleotide-bd_a/b_plait_sf"/>
</dbReference>
<reference evidence="4" key="1">
    <citation type="submission" date="2021-11" db="EMBL/GenBank/DDBJ databases">
        <authorList>
            <person name="Herlambang A."/>
            <person name="Guo Y."/>
            <person name="Takashima Y."/>
            <person name="Nishizawa T."/>
        </authorList>
    </citation>
    <scope>NUCLEOTIDE SEQUENCE</scope>
    <source>
        <strain evidence="4">E1425</strain>
    </source>
</reference>
<name>A0A9P3LWH4_9FUNG</name>
<feature type="domain" description="RRM" evidence="3">
    <location>
        <begin position="6"/>
        <end position="83"/>
    </location>
</feature>
<evidence type="ECO:0000313" key="5">
    <source>
        <dbReference type="Proteomes" id="UP000827284"/>
    </source>
</evidence>
<gene>
    <name evidence="4" type="ORF">EMPS_05417</name>
</gene>
<dbReference type="PANTHER" id="PTHR23147">
    <property type="entry name" value="SERINE/ARGININE RICH SPLICING FACTOR"/>
    <property type="match status" value="1"/>
</dbReference>
<dbReference type="InterPro" id="IPR035979">
    <property type="entry name" value="RBD_domain_sf"/>
</dbReference>
<comment type="caution">
    <text evidence="4">The sequence shown here is derived from an EMBL/GenBank/DDBJ whole genome shotgun (WGS) entry which is preliminary data.</text>
</comment>